<dbReference type="InterPro" id="IPR036259">
    <property type="entry name" value="MFS_trans_sf"/>
</dbReference>
<dbReference type="InterPro" id="IPR011701">
    <property type="entry name" value="MFS"/>
</dbReference>
<dbReference type="InterPro" id="IPR020846">
    <property type="entry name" value="MFS_dom"/>
</dbReference>
<feature type="transmembrane region" description="Helical" evidence="5">
    <location>
        <begin position="105"/>
        <end position="123"/>
    </location>
</feature>
<evidence type="ECO:0000256" key="1">
    <source>
        <dbReference type="ARBA" id="ARBA00004651"/>
    </source>
</evidence>
<feature type="transmembrane region" description="Helical" evidence="5">
    <location>
        <begin position="339"/>
        <end position="363"/>
    </location>
</feature>
<reference evidence="7 8" key="1">
    <citation type="submission" date="2021-06" db="EMBL/GenBank/DDBJ databases">
        <title>Genome-based taxonomic framework of Microbacterium strains isolated from marine environment, the description of four new species and reclassification of four preexisting species.</title>
        <authorList>
            <person name="Lee S.D."/>
            <person name="Kim S.-M."/>
            <person name="Byeon Y.-S."/>
            <person name="Yang H.L."/>
            <person name="Kim I.S."/>
        </authorList>
    </citation>
    <scope>NUCLEOTIDE SEQUENCE [LARGE SCALE GENOMIC DNA]</scope>
    <source>
        <strain evidence="7 8">KACC 20514</strain>
    </source>
</reference>
<keyword evidence="2 5" id="KW-0812">Transmembrane</keyword>
<dbReference type="AlphaFoldDB" id="A0AAJ2LV72"/>
<protein>
    <submittedName>
        <fullName evidence="7">MFS transporter</fullName>
    </submittedName>
</protein>
<dbReference type="EMBL" id="JAHWXH010000001">
    <property type="protein sequence ID" value="MDS0244257.1"/>
    <property type="molecule type" value="Genomic_DNA"/>
</dbReference>
<organism evidence="7 8">
    <name type="scientific">Microbacterium aurantiacum</name>
    <dbReference type="NCBI Taxonomy" id="162393"/>
    <lineage>
        <taxon>Bacteria</taxon>
        <taxon>Bacillati</taxon>
        <taxon>Actinomycetota</taxon>
        <taxon>Actinomycetes</taxon>
        <taxon>Micrococcales</taxon>
        <taxon>Microbacteriaceae</taxon>
        <taxon>Microbacterium</taxon>
    </lineage>
</organism>
<feature type="domain" description="Major facilitator superfamily (MFS) profile" evidence="6">
    <location>
        <begin position="13"/>
        <end position="394"/>
    </location>
</feature>
<feature type="transmembrane region" description="Helical" evidence="5">
    <location>
        <begin position="48"/>
        <end position="69"/>
    </location>
</feature>
<evidence type="ECO:0000256" key="4">
    <source>
        <dbReference type="ARBA" id="ARBA00023136"/>
    </source>
</evidence>
<dbReference type="PANTHER" id="PTHR23523:SF2">
    <property type="entry name" value="2-NITROIMIDAZOLE TRANSPORTER"/>
    <property type="match status" value="1"/>
</dbReference>
<feature type="transmembrane region" description="Helical" evidence="5">
    <location>
        <begin position="369"/>
        <end position="390"/>
    </location>
</feature>
<evidence type="ECO:0000256" key="5">
    <source>
        <dbReference type="SAM" id="Phobius"/>
    </source>
</evidence>
<keyword evidence="3 5" id="KW-1133">Transmembrane helix</keyword>
<dbReference type="InterPro" id="IPR052524">
    <property type="entry name" value="MFS_Cyanate_Porter"/>
</dbReference>
<feature type="transmembrane region" description="Helical" evidence="5">
    <location>
        <begin position="251"/>
        <end position="270"/>
    </location>
</feature>
<comment type="caution">
    <text evidence="7">The sequence shown here is derived from an EMBL/GenBank/DDBJ whole genome shotgun (WGS) entry which is preliminary data.</text>
</comment>
<dbReference type="PROSITE" id="PS50850">
    <property type="entry name" value="MFS"/>
    <property type="match status" value="1"/>
</dbReference>
<dbReference type="GO" id="GO:0005886">
    <property type="term" value="C:plasma membrane"/>
    <property type="evidence" value="ECO:0007669"/>
    <property type="project" value="UniProtKB-SubCell"/>
</dbReference>
<feature type="transmembrane region" description="Helical" evidence="5">
    <location>
        <begin position="135"/>
        <end position="156"/>
    </location>
</feature>
<evidence type="ECO:0000313" key="7">
    <source>
        <dbReference type="EMBL" id="MDS0244257.1"/>
    </source>
</evidence>
<keyword evidence="4 5" id="KW-0472">Membrane</keyword>
<dbReference type="Pfam" id="PF07690">
    <property type="entry name" value="MFS_1"/>
    <property type="match status" value="1"/>
</dbReference>
<dbReference type="RefSeq" id="WP_310890343.1">
    <property type="nucleotide sequence ID" value="NZ_BAAAGR010000001.1"/>
</dbReference>
<evidence type="ECO:0000256" key="2">
    <source>
        <dbReference type="ARBA" id="ARBA00022692"/>
    </source>
</evidence>
<accession>A0AAJ2LV72</accession>
<name>A0AAJ2LV72_9MICO</name>
<dbReference type="GeneID" id="301456835"/>
<dbReference type="Gene3D" id="1.20.1250.20">
    <property type="entry name" value="MFS general substrate transporter like domains"/>
    <property type="match status" value="1"/>
</dbReference>
<feature type="transmembrane region" description="Helical" evidence="5">
    <location>
        <begin position="81"/>
        <end position="99"/>
    </location>
</feature>
<evidence type="ECO:0000259" key="6">
    <source>
        <dbReference type="PROSITE" id="PS50850"/>
    </source>
</evidence>
<gene>
    <name evidence="7" type="ORF">KZC50_01375</name>
</gene>
<proteinExistence type="predicted"/>
<sequence>MPHRLVALFDRRALAISGVVLLAVTMRSGVAAVSPLVELIREDFALSNTFLAVLAAIPPACFALAGLFSTVMSNHVRPERLVVGAMVLATASLVARGFVTDSVGLLVATIGLFVAVGISNIALPPLVKEYFPNRIAAATATYTTVMACATLAPPLVGGPLAAQLGWRFSLAIWAVFAALAIVPWAVLAVQSRTRGGARSTRGVTAAALRMWRHPVAWALLTIFTVAAIFAYTAFTWLPTVLAETAGVDADAAAGLLALYAAIGLPLSLLAPALARRPAAVRLMCLLAAMTGGAGLAGILLAPAFSPVLWVLLWALAGVMFPLALTLMSMRARTAAGAEGLSIFVQGCGYATAAAMTFGFGALHELSDGWVVPLLFLAVILVAVIPAGIVLGRPTTVEDRGDRRPVRGD</sequence>
<feature type="transmembrane region" description="Helical" evidence="5">
    <location>
        <begin position="282"/>
        <end position="301"/>
    </location>
</feature>
<evidence type="ECO:0000256" key="3">
    <source>
        <dbReference type="ARBA" id="ARBA00022989"/>
    </source>
</evidence>
<comment type="subcellular location">
    <subcellularLocation>
        <location evidence="1">Cell membrane</location>
        <topology evidence="1">Multi-pass membrane protein</topology>
    </subcellularLocation>
</comment>
<feature type="transmembrane region" description="Helical" evidence="5">
    <location>
        <begin position="210"/>
        <end position="231"/>
    </location>
</feature>
<feature type="transmembrane region" description="Helical" evidence="5">
    <location>
        <begin position="168"/>
        <end position="189"/>
    </location>
</feature>
<feature type="transmembrane region" description="Helical" evidence="5">
    <location>
        <begin position="307"/>
        <end position="327"/>
    </location>
</feature>
<dbReference type="GO" id="GO:0022857">
    <property type="term" value="F:transmembrane transporter activity"/>
    <property type="evidence" value="ECO:0007669"/>
    <property type="project" value="InterPro"/>
</dbReference>
<evidence type="ECO:0000313" key="8">
    <source>
        <dbReference type="Proteomes" id="UP001183582"/>
    </source>
</evidence>
<dbReference type="SUPFAM" id="SSF103473">
    <property type="entry name" value="MFS general substrate transporter"/>
    <property type="match status" value="1"/>
</dbReference>
<dbReference type="Proteomes" id="UP001183582">
    <property type="component" value="Unassembled WGS sequence"/>
</dbReference>
<dbReference type="PANTHER" id="PTHR23523">
    <property type="match status" value="1"/>
</dbReference>